<dbReference type="InterPro" id="IPR007430">
    <property type="entry name" value="VirB8"/>
</dbReference>
<dbReference type="GO" id="GO:0016020">
    <property type="term" value="C:membrane"/>
    <property type="evidence" value="ECO:0007669"/>
    <property type="project" value="UniProtKB-SubCell"/>
</dbReference>
<proteinExistence type="predicted"/>
<feature type="transmembrane region" description="Helical" evidence="5">
    <location>
        <begin position="42"/>
        <end position="65"/>
    </location>
</feature>
<dbReference type="InterPro" id="IPR032710">
    <property type="entry name" value="NTF2-like_dom_sf"/>
</dbReference>
<keyword evidence="2 5" id="KW-0812">Transmembrane</keyword>
<dbReference type="AlphaFoldDB" id="R6WE38"/>
<dbReference type="Pfam" id="PF04335">
    <property type="entry name" value="VirB8"/>
    <property type="match status" value="1"/>
</dbReference>
<gene>
    <name evidence="7" type="ORF">BN587_01434</name>
</gene>
<organism evidence="7">
    <name type="scientific">Phascolarctobacterium succinatutens CAG:287</name>
    <dbReference type="NCBI Taxonomy" id="1263101"/>
    <lineage>
        <taxon>Bacteria</taxon>
        <taxon>Bacillati</taxon>
        <taxon>Bacillota</taxon>
        <taxon>Negativicutes</taxon>
        <taxon>Acidaminococcales</taxon>
        <taxon>Acidaminococcaceae</taxon>
        <taxon>Phascolarctobacterium</taxon>
    </lineage>
</organism>
<evidence type="ECO:0000313" key="7">
    <source>
        <dbReference type="EMBL" id="CDD09378.1"/>
    </source>
</evidence>
<feature type="domain" description="Bacterial virulence protein VirB8" evidence="6">
    <location>
        <begin position="32"/>
        <end position="229"/>
    </location>
</feature>
<evidence type="ECO:0000256" key="5">
    <source>
        <dbReference type="SAM" id="Phobius"/>
    </source>
</evidence>
<sequence length="232" mass="26312">MAFESKFQSRVPDDSMPDSYYQKGVNGFLSQMGLSLHSAANWRFFAISMLCVNVFAVGMVSYLGVRSAIVPYIVEVDNSTGAVISSSKVLAKSVADNKQYEYFIWQLIRKTRTLPKDMVLYESNWNEAYTFLTTETSQKMNDMAMRENHQQKLKDGITTMLKLKSITPLAGQENTFNVRWNEVSYDNSGKVIGEYELEAFFSVEQTALDEKTVYSNPLGVKVKDFTISQGQK</sequence>
<dbReference type="CDD" id="cd16425">
    <property type="entry name" value="TrbF"/>
    <property type="match status" value="1"/>
</dbReference>
<keyword evidence="4 5" id="KW-0472">Membrane</keyword>
<dbReference type="Gene3D" id="3.10.450.230">
    <property type="entry name" value="VirB8 protein"/>
    <property type="match status" value="1"/>
</dbReference>
<keyword evidence="3 5" id="KW-1133">Transmembrane helix</keyword>
<name>R6WE38_9FIRM</name>
<comment type="subcellular location">
    <subcellularLocation>
        <location evidence="1">Membrane</location>
        <topology evidence="1">Single-pass membrane protein</topology>
    </subcellularLocation>
</comment>
<evidence type="ECO:0000256" key="4">
    <source>
        <dbReference type="ARBA" id="ARBA00023136"/>
    </source>
</evidence>
<dbReference type="RefSeq" id="WP_021720484.1">
    <property type="nucleotide sequence ID" value="NZ_FR892803.1"/>
</dbReference>
<evidence type="ECO:0000256" key="2">
    <source>
        <dbReference type="ARBA" id="ARBA00022692"/>
    </source>
</evidence>
<dbReference type="InterPro" id="IPR035658">
    <property type="entry name" value="TrbF"/>
</dbReference>
<dbReference type="EMBL" id="CBGL010000003">
    <property type="protein sequence ID" value="CDD09378.1"/>
    <property type="molecule type" value="Genomic_DNA"/>
</dbReference>
<dbReference type="Proteomes" id="UP000014937">
    <property type="component" value="Unassembled WGS sequence"/>
</dbReference>
<comment type="caution">
    <text evidence="7">The sequence shown here is derived from an EMBL/GenBank/DDBJ whole genome shotgun (WGS) entry which is preliminary data.</text>
</comment>
<evidence type="ECO:0000256" key="1">
    <source>
        <dbReference type="ARBA" id="ARBA00004167"/>
    </source>
</evidence>
<protein>
    <submittedName>
        <fullName evidence="7">Conjugal transfer protein</fullName>
    </submittedName>
</protein>
<evidence type="ECO:0000256" key="3">
    <source>
        <dbReference type="ARBA" id="ARBA00022989"/>
    </source>
</evidence>
<reference evidence="7" key="1">
    <citation type="submission" date="2012-11" db="EMBL/GenBank/DDBJ databases">
        <title>Dependencies among metagenomic species, viruses, plasmids and units of genetic variation.</title>
        <authorList>
            <person name="Nielsen H.B."/>
            <person name="Almeida M."/>
            <person name="Juncker A.S."/>
            <person name="Rasmussen S."/>
            <person name="Li J."/>
            <person name="Sunagawa S."/>
            <person name="Plichta D."/>
            <person name="Gautier L."/>
            <person name="Le Chatelier E."/>
            <person name="Peletier E."/>
            <person name="Bonde I."/>
            <person name="Nielsen T."/>
            <person name="Manichanh C."/>
            <person name="Arumugam M."/>
            <person name="Batto J."/>
            <person name="Santos M.B.Q.D."/>
            <person name="Blom N."/>
            <person name="Borruel N."/>
            <person name="Burgdorf K.S."/>
            <person name="Boumezbeur F."/>
            <person name="Casellas F."/>
            <person name="Dore J."/>
            <person name="Guarner F."/>
            <person name="Hansen T."/>
            <person name="Hildebrand F."/>
            <person name="Kaas R.S."/>
            <person name="Kennedy S."/>
            <person name="Kristiansen K."/>
            <person name="Kultima J.R."/>
            <person name="Leonard P."/>
            <person name="Levenez F."/>
            <person name="Lund O."/>
            <person name="Moumen B."/>
            <person name="Le Paslier D."/>
            <person name="Pons N."/>
            <person name="Pedersen O."/>
            <person name="Prifti E."/>
            <person name="Qin J."/>
            <person name="Raes J."/>
            <person name="Tap J."/>
            <person name="Tims S."/>
            <person name="Ussery D.W."/>
            <person name="Yamada T."/>
            <person name="MetaHit consortium"/>
            <person name="Renault P."/>
            <person name="Sicheritz-Ponten T."/>
            <person name="Bork P."/>
            <person name="Wang J."/>
            <person name="Brunak S."/>
            <person name="Ehrlich S.D."/>
        </authorList>
    </citation>
    <scope>NUCLEOTIDE SEQUENCE [LARGE SCALE GENOMIC DNA]</scope>
</reference>
<dbReference type="HOGENOM" id="CLU_076026_2_0_9"/>
<accession>R6WE38</accession>
<dbReference type="SUPFAM" id="SSF54427">
    <property type="entry name" value="NTF2-like"/>
    <property type="match status" value="1"/>
</dbReference>
<evidence type="ECO:0000259" key="6">
    <source>
        <dbReference type="Pfam" id="PF04335"/>
    </source>
</evidence>